<reference evidence="4" key="1">
    <citation type="submission" date="2022-07" db="EMBL/GenBank/DDBJ databases">
        <title>Chromosome-level genome of Muraenolepis orangiensis.</title>
        <authorList>
            <person name="Kim J."/>
        </authorList>
    </citation>
    <scope>NUCLEOTIDE SEQUENCE</scope>
    <source>
        <strain evidence="4">KU_S4_2022</strain>
        <tissue evidence="4">Muscle</tissue>
    </source>
</reference>
<feature type="active site" evidence="1">
    <location>
        <position position="89"/>
    </location>
</feature>
<name>A0A9Q0EEY2_9TELE</name>
<comment type="caution">
    <text evidence="1">Lacks conserved residue(s) required for the propagation of feature annotation.</text>
</comment>
<feature type="binding site" evidence="1">
    <location>
        <position position="98"/>
    </location>
    <ligand>
        <name>Zn(2+)</name>
        <dbReference type="ChEBI" id="CHEBI:29105"/>
        <note>catalytic</note>
    </ligand>
</feature>
<dbReference type="GO" id="GO:0008270">
    <property type="term" value="F:zinc ion binding"/>
    <property type="evidence" value="ECO:0007669"/>
    <property type="project" value="UniProtKB-UniRule"/>
</dbReference>
<proteinExistence type="predicted"/>
<keyword evidence="1 2" id="KW-0479">Metal-binding</keyword>
<evidence type="ECO:0000256" key="1">
    <source>
        <dbReference type="PROSITE-ProRule" id="PRU01211"/>
    </source>
</evidence>
<dbReference type="PRINTS" id="PR00480">
    <property type="entry name" value="ASTACIN"/>
</dbReference>
<comment type="caution">
    <text evidence="4">The sequence shown here is derived from an EMBL/GenBank/DDBJ whole genome shotgun (WGS) entry which is preliminary data.</text>
</comment>
<organism evidence="4 5">
    <name type="scientific">Muraenolepis orangiensis</name>
    <name type="common">Patagonian moray cod</name>
    <dbReference type="NCBI Taxonomy" id="630683"/>
    <lineage>
        <taxon>Eukaryota</taxon>
        <taxon>Metazoa</taxon>
        <taxon>Chordata</taxon>
        <taxon>Craniata</taxon>
        <taxon>Vertebrata</taxon>
        <taxon>Euteleostomi</taxon>
        <taxon>Actinopterygii</taxon>
        <taxon>Neopterygii</taxon>
        <taxon>Teleostei</taxon>
        <taxon>Neoteleostei</taxon>
        <taxon>Acanthomorphata</taxon>
        <taxon>Zeiogadaria</taxon>
        <taxon>Gadariae</taxon>
        <taxon>Gadiformes</taxon>
        <taxon>Muraenolepidoidei</taxon>
        <taxon>Muraenolepididae</taxon>
        <taxon>Muraenolepis</taxon>
    </lineage>
</organism>
<dbReference type="Pfam" id="PF01400">
    <property type="entry name" value="Astacin"/>
    <property type="match status" value="1"/>
</dbReference>
<dbReference type="EMBL" id="JANIIK010000043">
    <property type="protein sequence ID" value="KAJ3606030.1"/>
    <property type="molecule type" value="Genomic_DNA"/>
</dbReference>
<dbReference type="InterPro" id="IPR006026">
    <property type="entry name" value="Peptidase_Metallo"/>
</dbReference>
<dbReference type="GO" id="GO:0006508">
    <property type="term" value="P:proteolysis"/>
    <property type="evidence" value="ECO:0007669"/>
    <property type="project" value="UniProtKB-KW"/>
</dbReference>
<feature type="domain" description="Peptidase M12A" evidence="3">
    <location>
        <begin position="1"/>
        <end position="146"/>
    </location>
</feature>
<dbReference type="EC" id="3.4.24.-" evidence="2"/>
<keyword evidence="1 2" id="KW-0482">Metalloprotease</keyword>
<dbReference type="PANTHER" id="PTHR10127">
    <property type="entry name" value="DISCOIDIN, CUB, EGF, LAMININ , AND ZINC METALLOPROTEASE DOMAIN CONTAINING"/>
    <property type="match status" value="1"/>
</dbReference>
<dbReference type="PANTHER" id="PTHR10127:SF870">
    <property type="entry name" value="METALLOENDOPEPTIDASE"/>
    <property type="match status" value="1"/>
</dbReference>
<dbReference type="Gene3D" id="3.40.390.10">
    <property type="entry name" value="Collagenase (Catalytic Domain)"/>
    <property type="match status" value="1"/>
</dbReference>
<accession>A0A9Q0EEY2</accession>
<dbReference type="InterPro" id="IPR001506">
    <property type="entry name" value="Peptidase_M12A"/>
</dbReference>
<dbReference type="PROSITE" id="PS51864">
    <property type="entry name" value="ASTACIN"/>
    <property type="match status" value="1"/>
</dbReference>
<dbReference type="InterPro" id="IPR024079">
    <property type="entry name" value="MetalloPept_cat_dom_sf"/>
</dbReference>
<dbReference type="GO" id="GO:0004222">
    <property type="term" value="F:metalloendopeptidase activity"/>
    <property type="evidence" value="ECO:0007669"/>
    <property type="project" value="UniProtKB-UniRule"/>
</dbReference>
<comment type="cofactor">
    <cofactor evidence="1 2">
        <name>Zn(2+)</name>
        <dbReference type="ChEBI" id="CHEBI:29105"/>
    </cofactor>
    <text evidence="1 2">Binds 1 zinc ion per subunit.</text>
</comment>
<dbReference type="OrthoDB" id="291007at2759"/>
<keyword evidence="1 2" id="KW-0645">Protease</keyword>
<dbReference type="AlphaFoldDB" id="A0A9Q0EEY2"/>
<evidence type="ECO:0000313" key="4">
    <source>
        <dbReference type="EMBL" id="KAJ3606030.1"/>
    </source>
</evidence>
<keyword evidence="1 2" id="KW-0862">Zinc</keyword>
<feature type="binding site" evidence="1">
    <location>
        <position position="92"/>
    </location>
    <ligand>
        <name>Zn(2+)</name>
        <dbReference type="ChEBI" id="CHEBI:29105"/>
        <note>catalytic</note>
    </ligand>
</feature>
<dbReference type="SUPFAM" id="SSF55486">
    <property type="entry name" value="Metalloproteases ('zincins'), catalytic domain"/>
    <property type="match status" value="1"/>
</dbReference>
<protein>
    <recommendedName>
        <fullName evidence="2">Metalloendopeptidase</fullName>
        <ecNumber evidence="2">3.4.24.-</ecNumber>
    </recommendedName>
</protein>
<evidence type="ECO:0000256" key="2">
    <source>
        <dbReference type="RuleBase" id="RU361183"/>
    </source>
</evidence>
<sequence>MESIWPEMDGVVSVPFEISPDLADMTDTIMKAMALVSEHTCVSFHKRTTESEYLLFFPSKSCASYVGFRGGSQKLFVGKLCSVGNVAHEILHALGFHHEHTRDDRDQYITIFQNNIMNGLARNFVKRDGKTFGLPYDSASILHYGR</sequence>
<feature type="binding site" evidence="1">
    <location>
        <position position="88"/>
    </location>
    <ligand>
        <name>Zn(2+)</name>
        <dbReference type="ChEBI" id="CHEBI:29105"/>
        <note>catalytic</note>
    </ligand>
</feature>
<dbReference type="Proteomes" id="UP001148018">
    <property type="component" value="Unassembled WGS sequence"/>
</dbReference>
<keyword evidence="5" id="KW-1185">Reference proteome</keyword>
<gene>
    <name evidence="4" type="ORF">NHX12_028073</name>
</gene>
<evidence type="ECO:0000313" key="5">
    <source>
        <dbReference type="Proteomes" id="UP001148018"/>
    </source>
</evidence>
<evidence type="ECO:0000259" key="3">
    <source>
        <dbReference type="PROSITE" id="PS51864"/>
    </source>
</evidence>
<dbReference type="SMART" id="SM00235">
    <property type="entry name" value="ZnMc"/>
    <property type="match status" value="1"/>
</dbReference>
<keyword evidence="1 2" id="KW-0378">Hydrolase</keyword>